<evidence type="ECO:0000313" key="3">
    <source>
        <dbReference type="Proteomes" id="UP000335636"/>
    </source>
</evidence>
<feature type="compositionally biased region" description="Gly residues" evidence="1">
    <location>
        <begin position="10"/>
        <end position="26"/>
    </location>
</feature>
<comment type="caution">
    <text evidence="2">The sequence shown here is derived from an EMBL/GenBank/DDBJ whole genome shotgun (WGS) entry which is preliminary data.</text>
</comment>
<protein>
    <submittedName>
        <fullName evidence="2">Uncharacterized protein</fullName>
    </submittedName>
</protein>
<feature type="non-terminal residue" evidence="2">
    <location>
        <position position="64"/>
    </location>
</feature>
<dbReference type="GO" id="GO:0016567">
    <property type="term" value="P:protein ubiquitination"/>
    <property type="evidence" value="ECO:0007669"/>
    <property type="project" value="UniProtKB-UniPathway"/>
</dbReference>
<dbReference type="UniPathway" id="UPA00143"/>
<evidence type="ECO:0000256" key="1">
    <source>
        <dbReference type="SAM" id="MobiDB-lite"/>
    </source>
</evidence>
<sequence length="64" mass="6569">MAGNVKKSSGAGGGGGSGGSGSGGLIGLMKDAFQPHHHHHHLSPHPPGTVDKKMVEKCWKLMDK</sequence>
<organism evidence="2 3">
    <name type="scientific">Marmota monax</name>
    <name type="common">Woodchuck</name>
    <dbReference type="NCBI Taxonomy" id="9995"/>
    <lineage>
        <taxon>Eukaryota</taxon>
        <taxon>Metazoa</taxon>
        <taxon>Chordata</taxon>
        <taxon>Craniata</taxon>
        <taxon>Vertebrata</taxon>
        <taxon>Euteleostomi</taxon>
        <taxon>Mammalia</taxon>
        <taxon>Eutheria</taxon>
        <taxon>Euarchontoglires</taxon>
        <taxon>Glires</taxon>
        <taxon>Rodentia</taxon>
        <taxon>Sciuromorpha</taxon>
        <taxon>Sciuridae</taxon>
        <taxon>Xerinae</taxon>
        <taxon>Marmotini</taxon>
        <taxon>Marmota</taxon>
    </lineage>
</organism>
<evidence type="ECO:0000313" key="2">
    <source>
        <dbReference type="EMBL" id="VTJ91619.1"/>
    </source>
</evidence>
<proteinExistence type="predicted"/>
<gene>
    <name evidence="2" type="ORF">MONAX_5E032053</name>
</gene>
<feature type="region of interest" description="Disordered" evidence="1">
    <location>
        <begin position="1"/>
        <end position="51"/>
    </location>
</feature>
<reference evidence="2" key="1">
    <citation type="submission" date="2019-04" db="EMBL/GenBank/DDBJ databases">
        <authorList>
            <person name="Alioto T."/>
            <person name="Alioto T."/>
        </authorList>
    </citation>
    <scope>NUCLEOTIDE SEQUENCE [LARGE SCALE GENOMIC DNA]</scope>
</reference>
<dbReference type="AlphaFoldDB" id="A0A5E4DIT5"/>
<dbReference type="Proteomes" id="UP000335636">
    <property type="component" value="Unassembled WGS sequence"/>
</dbReference>
<name>A0A5E4DIT5_MARMO</name>
<accession>A0A5E4DIT5</accession>
<keyword evidence="3" id="KW-1185">Reference proteome</keyword>
<dbReference type="EMBL" id="CABDUW010009883">
    <property type="protein sequence ID" value="VTJ91619.1"/>
    <property type="molecule type" value="Genomic_DNA"/>
</dbReference>